<comment type="caution">
    <text evidence="4">The sequence shown here is derived from an EMBL/GenBank/DDBJ whole genome shotgun (WGS) entry which is preliminary data.</text>
</comment>
<reference evidence="4" key="2">
    <citation type="submission" date="2020-09" db="EMBL/GenBank/DDBJ databases">
        <authorList>
            <person name="Sun Q."/>
            <person name="Zhou Y."/>
        </authorList>
    </citation>
    <scope>NUCLEOTIDE SEQUENCE</scope>
    <source>
        <strain evidence="4">CGMCC 1.15290</strain>
    </source>
</reference>
<feature type="domain" description="FecR protein" evidence="2">
    <location>
        <begin position="204"/>
        <end position="291"/>
    </location>
</feature>
<evidence type="ECO:0000256" key="1">
    <source>
        <dbReference type="SAM" id="Phobius"/>
    </source>
</evidence>
<accession>A0A917J5A7</accession>
<keyword evidence="1" id="KW-1133">Transmembrane helix</keyword>
<dbReference type="RefSeq" id="WP_188957382.1">
    <property type="nucleotide sequence ID" value="NZ_BMIB01000005.1"/>
</dbReference>
<dbReference type="InterPro" id="IPR006860">
    <property type="entry name" value="FecR"/>
</dbReference>
<evidence type="ECO:0000313" key="4">
    <source>
        <dbReference type="EMBL" id="GGH79344.1"/>
    </source>
</evidence>
<gene>
    <name evidence="4" type="ORF">GCM10011379_48570</name>
</gene>
<name>A0A917J5A7_9BACT</name>
<dbReference type="Gene3D" id="3.55.50.30">
    <property type="match status" value="1"/>
</dbReference>
<keyword evidence="1" id="KW-0472">Membrane</keyword>
<evidence type="ECO:0000259" key="3">
    <source>
        <dbReference type="Pfam" id="PF16344"/>
    </source>
</evidence>
<dbReference type="EMBL" id="BMIB01000005">
    <property type="protein sequence ID" value="GGH79344.1"/>
    <property type="molecule type" value="Genomic_DNA"/>
</dbReference>
<dbReference type="Proteomes" id="UP000627292">
    <property type="component" value="Unassembled WGS sequence"/>
</dbReference>
<dbReference type="AlphaFoldDB" id="A0A917J5A7"/>
<feature type="transmembrane region" description="Helical" evidence="1">
    <location>
        <begin position="90"/>
        <end position="110"/>
    </location>
</feature>
<keyword evidence="5" id="KW-1185">Reference proteome</keyword>
<feature type="domain" description="Protein FecR C-terminal" evidence="3">
    <location>
        <begin position="332"/>
        <end position="401"/>
    </location>
</feature>
<dbReference type="Pfam" id="PF16344">
    <property type="entry name" value="FecR_C"/>
    <property type="match status" value="1"/>
</dbReference>
<dbReference type="InterPro" id="IPR032508">
    <property type="entry name" value="FecR_C"/>
</dbReference>
<proteinExistence type="predicted"/>
<organism evidence="4 5">
    <name type="scientific">Filimonas zeae</name>
    <dbReference type="NCBI Taxonomy" id="1737353"/>
    <lineage>
        <taxon>Bacteria</taxon>
        <taxon>Pseudomonadati</taxon>
        <taxon>Bacteroidota</taxon>
        <taxon>Chitinophagia</taxon>
        <taxon>Chitinophagales</taxon>
        <taxon>Chitinophagaceae</taxon>
        <taxon>Filimonas</taxon>
    </lineage>
</organism>
<dbReference type="PANTHER" id="PTHR30273:SF2">
    <property type="entry name" value="PROTEIN FECR"/>
    <property type="match status" value="1"/>
</dbReference>
<dbReference type="InterPro" id="IPR012373">
    <property type="entry name" value="Ferrdict_sens_TM"/>
</dbReference>
<evidence type="ECO:0000313" key="5">
    <source>
        <dbReference type="Proteomes" id="UP000627292"/>
    </source>
</evidence>
<protein>
    <submittedName>
        <fullName evidence="4">Iron dicitrate transporter FecR</fullName>
    </submittedName>
</protein>
<dbReference type="GO" id="GO:0016989">
    <property type="term" value="F:sigma factor antagonist activity"/>
    <property type="evidence" value="ECO:0007669"/>
    <property type="project" value="TreeGrafter"/>
</dbReference>
<sequence length="403" mass="44769">MSLPKERITYLLDVYTSGKATVQEEQEFMAWIADAGEDSELKSYVQHLWRNPENQSFHYVNWDQMFNRIVRPEEKPAFSAPEPRVKRLPWWRIGAAAAVLLLVAGSYWLFSDKEQGNTSPVTAEAIPSIKEVHIPAPATSKAVITLADGRKIALESAGEGLLTTQSQTRLIRMRDGHIFYQATFGDLEARTLTNTITNPVGSRIIEVQLSEGTHIWLNAGSSITFPVKFAAMERTVAISGEAYFDVKSGARSPFIVKAGDMMVKVLGTRFNVNTFSKDKGKRVTLLDGAVRVSKGKDDVALKPGMQALVKDDSITVNSFSDADASIAWKNGYFSFKGATLGDVLEELARWYDIKVSYEGGAAIANRTFGGKIQRFADFSSVLRVLTENNVRYRINNRELTILP</sequence>
<dbReference type="Pfam" id="PF04773">
    <property type="entry name" value="FecR"/>
    <property type="match status" value="1"/>
</dbReference>
<dbReference type="Gene3D" id="2.60.120.1440">
    <property type="match status" value="1"/>
</dbReference>
<dbReference type="PANTHER" id="PTHR30273">
    <property type="entry name" value="PERIPLASMIC SIGNAL SENSOR AND SIGMA FACTOR ACTIVATOR FECR-RELATED"/>
    <property type="match status" value="1"/>
</dbReference>
<evidence type="ECO:0000259" key="2">
    <source>
        <dbReference type="Pfam" id="PF04773"/>
    </source>
</evidence>
<keyword evidence="1" id="KW-0812">Transmembrane</keyword>
<reference evidence="4" key="1">
    <citation type="journal article" date="2014" name="Int. J. Syst. Evol. Microbiol.">
        <title>Complete genome sequence of Corynebacterium casei LMG S-19264T (=DSM 44701T), isolated from a smear-ripened cheese.</title>
        <authorList>
            <consortium name="US DOE Joint Genome Institute (JGI-PGF)"/>
            <person name="Walter F."/>
            <person name="Albersmeier A."/>
            <person name="Kalinowski J."/>
            <person name="Ruckert C."/>
        </authorList>
    </citation>
    <scope>NUCLEOTIDE SEQUENCE</scope>
    <source>
        <strain evidence="4">CGMCC 1.15290</strain>
    </source>
</reference>